<dbReference type="Pfam" id="PF22302">
    <property type="entry name" value="DUF6968"/>
    <property type="match status" value="1"/>
</dbReference>
<organism evidence="2 3">
    <name type="scientific">Alsobacter ponti</name>
    <dbReference type="NCBI Taxonomy" id="2962936"/>
    <lineage>
        <taxon>Bacteria</taxon>
        <taxon>Pseudomonadati</taxon>
        <taxon>Pseudomonadota</taxon>
        <taxon>Alphaproteobacteria</taxon>
        <taxon>Hyphomicrobiales</taxon>
        <taxon>Alsobacteraceae</taxon>
        <taxon>Alsobacter</taxon>
    </lineage>
</organism>
<name>A0ABT1LAR8_9HYPH</name>
<comment type="caution">
    <text evidence="2">The sequence shown here is derived from an EMBL/GenBank/DDBJ whole genome shotgun (WGS) entry which is preliminary data.</text>
</comment>
<feature type="domain" description="DUF6968" evidence="1">
    <location>
        <begin position="5"/>
        <end position="94"/>
    </location>
</feature>
<protein>
    <recommendedName>
        <fullName evidence="1">DUF6968 domain-containing protein</fullName>
    </recommendedName>
</protein>
<gene>
    <name evidence="2" type="ORF">NK718_05930</name>
</gene>
<dbReference type="InterPro" id="IPR054241">
    <property type="entry name" value="DUF6968"/>
</dbReference>
<evidence type="ECO:0000313" key="3">
    <source>
        <dbReference type="Proteomes" id="UP001205890"/>
    </source>
</evidence>
<dbReference type="Proteomes" id="UP001205890">
    <property type="component" value="Unassembled WGS sequence"/>
</dbReference>
<dbReference type="EMBL" id="JANCLU010000004">
    <property type="protein sequence ID" value="MCP8938048.1"/>
    <property type="molecule type" value="Genomic_DNA"/>
</dbReference>
<accession>A0ABT1LAR8</accession>
<dbReference type="RefSeq" id="WP_254739562.1">
    <property type="nucleotide sequence ID" value="NZ_JANCLU010000004.1"/>
</dbReference>
<evidence type="ECO:0000259" key="1">
    <source>
        <dbReference type="Pfam" id="PF22302"/>
    </source>
</evidence>
<proteinExistence type="predicted"/>
<reference evidence="2 3" key="1">
    <citation type="submission" date="2022-07" db="EMBL/GenBank/DDBJ databases">
        <authorList>
            <person name="Li W.-J."/>
            <person name="Deng Q.-Q."/>
        </authorList>
    </citation>
    <scope>NUCLEOTIDE SEQUENCE [LARGE SCALE GENOMIC DNA]</scope>
    <source>
        <strain evidence="2 3">SYSU M60028</strain>
    </source>
</reference>
<keyword evidence="3" id="KW-1185">Reference proteome</keyword>
<evidence type="ECO:0000313" key="2">
    <source>
        <dbReference type="EMBL" id="MCP8938048.1"/>
    </source>
</evidence>
<sequence>MIIVSHTIYLRNADGESPVSIDIHRPEKRGKVWSCQYDIDWPEGKRVFASAGYDALQALVLALQMIGAELYSSTYHQEGRLRAYENEKGYGFPIPSTLRDLAVGIDAI</sequence>